<keyword evidence="4 8" id="KW-0812">Transmembrane</keyword>
<dbReference type="Proteomes" id="UP001597101">
    <property type="component" value="Unassembled WGS sequence"/>
</dbReference>
<keyword evidence="10" id="KW-0378">Hydrolase</keyword>
<dbReference type="PANTHER" id="PTHR43066">
    <property type="entry name" value="RHOMBOID-RELATED PROTEIN"/>
    <property type="match status" value="1"/>
</dbReference>
<evidence type="ECO:0000256" key="8">
    <source>
        <dbReference type="SAM" id="Phobius"/>
    </source>
</evidence>
<sequence length="245" mass="26832">MNQQFPHDEPTETQEKPNEPAFNLPTSVLVVSLALIAVHAISQFLSRPTYFWVIEMFAFIPAAYWVSPSELLEPLTRFWSPVSYFFLHGDWVHLIANLIWFAAFGSAVARRFGTARFFTFLVLSTAASALAHFAFNATSASPVIGASGAVSACMGAAVRFGFAPNDPRSGAMRPSMSLLQSLSNPGILIFVVIWFAFNWLFGAGVVPMPGVEGQIAWEAHMGGFLFGLLAFAPFDPVGQRRTYLS</sequence>
<accession>A0ABW3FGS5</accession>
<evidence type="ECO:0000313" key="10">
    <source>
        <dbReference type="EMBL" id="MFD0915567.1"/>
    </source>
</evidence>
<keyword evidence="2" id="KW-1003">Cell membrane</keyword>
<feature type="transmembrane region" description="Helical" evidence="8">
    <location>
        <begin position="86"/>
        <end position="105"/>
    </location>
</feature>
<dbReference type="InterPro" id="IPR022764">
    <property type="entry name" value="Peptidase_S54_rhomboid_dom"/>
</dbReference>
<evidence type="ECO:0000256" key="4">
    <source>
        <dbReference type="ARBA" id="ARBA00022692"/>
    </source>
</evidence>
<reference evidence="11" key="1">
    <citation type="journal article" date="2019" name="Int. J. Syst. Evol. Microbiol.">
        <title>The Global Catalogue of Microorganisms (GCM) 10K type strain sequencing project: providing services to taxonomists for standard genome sequencing and annotation.</title>
        <authorList>
            <consortium name="The Broad Institute Genomics Platform"/>
            <consortium name="The Broad Institute Genome Sequencing Center for Infectious Disease"/>
            <person name="Wu L."/>
            <person name="Ma J."/>
        </authorList>
    </citation>
    <scope>NUCLEOTIDE SEQUENCE [LARGE SCALE GENOMIC DNA]</scope>
    <source>
        <strain evidence="11">CCUG 60023</strain>
    </source>
</reference>
<dbReference type="GO" id="GO:0006508">
    <property type="term" value="P:proteolysis"/>
    <property type="evidence" value="ECO:0007669"/>
    <property type="project" value="UniProtKB-KW"/>
</dbReference>
<feature type="transmembrane region" description="Helical" evidence="8">
    <location>
        <begin position="215"/>
        <end position="234"/>
    </location>
</feature>
<evidence type="ECO:0000256" key="7">
    <source>
        <dbReference type="SAM" id="MobiDB-lite"/>
    </source>
</evidence>
<dbReference type="SUPFAM" id="SSF144091">
    <property type="entry name" value="Rhomboid-like"/>
    <property type="match status" value="1"/>
</dbReference>
<dbReference type="InterPro" id="IPR035952">
    <property type="entry name" value="Rhomboid-like_sf"/>
</dbReference>
<proteinExistence type="predicted"/>
<keyword evidence="11" id="KW-1185">Reference proteome</keyword>
<gene>
    <name evidence="10" type="ORF">ACFQ14_04020</name>
</gene>
<feature type="transmembrane region" description="Helical" evidence="8">
    <location>
        <begin position="49"/>
        <end position="66"/>
    </location>
</feature>
<keyword evidence="3" id="KW-0997">Cell inner membrane</keyword>
<evidence type="ECO:0000256" key="6">
    <source>
        <dbReference type="ARBA" id="ARBA00023136"/>
    </source>
</evidence>
<feature type="compositionally biased region" description="Basic and acidic residues" evidence="7">
    <location>
        <begin position="1"/>
        <end position="18"/>
    </location>
</feature>
<name>A0ABW3FGS5_9HYPH</name>
<evidence type="ECO:0000256" key="1">
    <source>
        <dbReference type="ARBA" id="ARBA00004141"/>
    </source>
</evidence>
<keyword evidence="10" id="KW-0645">Protease</keyword>
<comment type="caution">
    <text evidence="10">The sequence shown here is derived from an EMBL/GenBank/DDBJ whole genome shotgun (WGS) entry which is preliminary data.</text>
</comment>
<feature type="transmembrane region" description="Helical" evidence="8">
    <location>
        <begin position="182"/>
        <end position="203"/>
    </location>
</feature>
<feature type="transmembrane region" description="Helical" evidence="8">
    <location>
        <begin position="117"/>
        <end position="135"/>
    </location>
</feature>
<feature type="region of interest" description="Disordered" evidence="7">
    <location>
        <begin position="1"/>
        <end position="20"/>
    </location>
</feature>
<dbReference type="PANTHER" id="PTHR43066:SF26">
    <property type="entry name" value="RHOMBOID PROTEASE GLPG"/>
    <property type="match status" value="1"/>
</dbReference>
<dbReference type="RefSeq" id="WP_377211424.1">
    <property type="nucleotide sequence ID" value="NZ_JBHTJV010000003.1"/>
</dbReference>
<evidence type="ECO:0000256" key="2">
    <source>
        <dbReference type="ARBA" id="ARBA00022475"/>
    </source>
</evidence>
<keyword evidence="6 8" id="KW-0472">Membrane</keyword>
<dbReference type="Pfam" id="PF01694">
    <property type="entry name" value="Rhomboid"/>
    <property type="match status" value="1"/>
</dbReference>
<evidence type="ECO:0000256" key="3">
    <source>
        <dbReference type="ARBA" id="ARBA00022519"/>
    </source>
</evidence>
<dbReference type="EC" id="3.4.21.-" evidence="10"/>
<protein>
    <submittedName>
        <fullName evidence="10">Rhomboid family intramembrane serine protease</fullName>
        <ecNumber evidence="10">3.4.21.-</ecNumber>
    </submittedName>
</protein>
<dbReference type="GO" id="GO:0008233">
    <property type="term" value="F:peptidase activity"/>
    <property type="evidence" value="ECO:0007669"/>
    <property type="project" value="UniProtKB-KW"/>
</dbReference>
<keyword evidence="5 8" id="KW-1133">Transmembrane helix</keyword>
<organism evidence="10 11">
    <name type="scientific">Pseudahrensia aquimaris</name>
    <dbReference type="NCBI Taxonomy" id="744461"/>
    <lineage>
        <taxon>Bacteria</taxon>
        <taxon>Pseudomonadati</taxon>
        <taxon>Pseudomonadota</taxon>
        <taxon>Alphaproteobacteria</taxon>
        <taxon>Hyphomicrobiales</taxon>
        <taxon>Ahrensiaceae</taxon>
        <taxon>Pseudahrensia</taxon>
    </lineage>
</organism>
<feature type="transmembrane region" description="Helical" evidence="8">
    <location>
        <begin position="141"/>
        <end position="162"/>
    </location>
</feature>
<evidence type="ECO:0000313" key="11">
    <source>
        <dbReference type="Proteomes" id="UP001597101"/>
    </source>
</evidence>
<dbReference type="Gene3D" id="1.20.1540.10">
    <property type="entry name" value="Rhomboid-like"/>
    <property type="match status" value="1"/>
</dbReference>
<feature type="transmembrane region" description="Helical" evidence="8">
    <location>
        <begin position="20"/>
        <end position="42"/>
    </location>
</feature>
<comment type="subcellular location">
    <subcellularLocation>
        <location evidence="1">Membrane</location>
        <topology evidence="1">Multi-pass membrane protein</topology>
    </subcellularLocation>
</comment>
<dbReference type="EMBL" id="JBHTJV010000003">
    <property type="protein sequence ID" value="MFD0915567.1"/>
    <property type="molecule type" value="Genomic_DNA"/>
</dbReference>
<evidence type="ECO:0000256" key="5">
    <source>
        <dbReference type="ARBA" id="ARBA00022989"/>
    </source>
</evidence>
<feature type="domain" description="Peptidase S54 rhomboid" evidence="9">
    <location>
        <begin position="77"/>
        <end position="230"/>
    </location>
</feature>
<evidence type="ECO:0000259" key="9">
    <source>
        <dbReference type="Pfam" id="PF01694"/>
    </source>
</evidence>